<keyword evidence="4" id="KW-0067">ATP-binding</keyword>
<feature type="domain" description="ABC transporter" evidence="9">
    <location>
        <begin position="381"/>
        <end position="621"/>
    </location>
</feature>
<feature type="transmembrane region" description="Helical" evidence="8">
    <location>
        <begin position="71"/>
        <end position="88"/>
    </location>
</feature>
<evidence type="ECO:0000256" key="2">
    <source>
        <dbReference type="ARBA" id="ARBA00022692"/>
    </source>
</evidence>
<dbReference type="PANTHER" id="PTHR24221">
    <property type="entry name" value="ATP-BINDING CASSETTE SUB-FAMILY B"/>
    <property type="match status" value="1"/>
</dbReference>
<evidence type="ECO:0000256" key="8">
    <source>
        <dbReference type="SAM" id="Phobius"/>
    </source>
</evidence>
<dbReference type="Pfam" id="PF00664">
    <property type="entry name" value="ABC_membrane"/>
    <property type="match status" value="1"/>
</dbReference>
<dbReference type="CDD" id="cd18584">
    <property type="entry name" value="ABC_6TM_AarD_CydD"/>
    <property type="match status" value="1"/>
</dbReference>
<feature type="transmembrane region" description="Helical" evidence="8">
    <location>
        <begin position="265"/>
        <end position="290"/>
    </location>
</feature>
<protein>
    <recommendedName>
        <fullName evidence="13">Thiol reductant ABC exporter subunit CydD</fullName>
    </recommendedName>
</protein>
<dbReference type="InterPro" id="IPR036640">
    <property type="entry name" value="ABC1_TM_sf"/>
</dbReference>
<keyword evidence="6 8" id="KW-0472">Membrane</keyword>
<feature type="region of interest" description="Disordered" evidence="7">
    <location>
        <begin position="347"/>
        <end position="376"/>
    </location>
</feature>
<feature type="domain" description="ABC transmembrane type-1" evidence="10">
    <location>
        <begin position="23"/>
        <end position="328"/>
    </location>
</feature>
<keyword evidence="5 8" id="KW-1133">Transmembrane helix</keyword>
<dbReference type="Proteomes" id="UP001501736">
    <property type="component" value="Unassembled WGS sequence"/>
</dbReference>
<sequence length="621" mass="63561">MKPLDPRLLRHARAARGFLAAQVVLGLLRVVLVLAFSALVAAAVVSGAELVGASPEWPLAVLAERSAEHRLVLLLTALAGVVLLRAALTWGEEVLAARAAARVKSQLRAAGVRALARAGDGGFDAAGDADGSGRGVGGGARAATTLGGGLDALDAYFSRHLPQLVLTVLAVPVHLLVLALLDLTTAIIVAITMPLIPLFMVLVGWTTQSAQRRQRDRLDTLGRRYLDVVEGLSTLRVFGRAHHQRENLHRLSAAHRRSTMAVLRVSFLSGFVLELAASLSTALVAVSIGIRLVDGQLVLLVGLTALLIVPEAFAPLRQVGATYHAAADGLAAAEEVFALIARGEAATSRSADEQSDEQSDEQADGGDDAPHAPQIPPAAELDVAGLSVDRGGRRILDGVELTARPGELTVLTGPSGVGKSTLFAALLGLVPAAGTARLHGPEGEVPLTRAAIAWSGQDHGLRAGTVAENVALGEPAASRADGAGTAGAADAAGADAPSVRAALAAADLAALDPRRPLGVRGAGLSGGQAHRVALARALHRARARDCPVLLLDEPSAALDAEAEQRLLATLRAEAAADRVVLVISHRPAVVAAADRRIDLIPGADSSAAAATAAVATQGGHR</sequence>
<feature type="transmembrane region" description="Helical" evidence="8">
    <location>
        <begin position="164"/>
        <end position="181"/>
    </location>
</feature>
<reference evidence="12" key="1">
    <citation type="journal article" date="2019" name="Int. J. Syst. Evol. Microbiol.">
        <title>The Global Catalogue of Microorganisms (GCM) 10K type strain sequencing project: providing services to taxonomists for standard genome sequencing and annotation.</title>
        <authorList>
            <consortium name="The Broad Institute Genomics Platform"/>
            <consortium name="The Broad Institute Genome Sequencing Center for Infectious Disease"/>
            <person name="Wu L."/>
            <person name="Ma J."/>
        </authorList>
    </citation>
    <scope>NUCLEOTIDE SEQUENCE [LARGE SCALE GENOMIC DNA]</scope>
    <source>
        <strain evidence="12">JCM 11483</strain>
    </source>
</reference>
<dbReference type="PROSITE" id="PS50929">
    <property type="entry name" value="ABC_TM1F"/>
    <property type="match status" value="1"/>
</dbReference>
<evidence type="ECO:0000256" key="3">
    <source>
        <dbReference type="ARBA" id="ARBA00022741"/>
    </source>
</evidence>
<dbReference type="InterPro" id="IPR003439">
    <property type="entry name" value="ABC_transporter-like_ATP-bd"/>
</dbReference>
<evidence type="ECO:0000256" key="1">
    <source>
        <dbReference type="ARBA" id="ARBA00004651"/>
    </source>
</evidence>
<keyword evidence="2 8" id="KW-0812">Transmembrane</keyword>
<evidence type="ECO:0000313" key="11">
    <source>
        <dbReference type="EMBL" id="GAA3281722.1"/>
    </source>
</evidence>
<dbReference type="SUPFAM" id="SSF90123">
    <property type="entry name" value="ABC transporter transmembrane region"/>
    <property type="match status" value="1"/>
</dbReference>
<dbReference type="RefSeq" id="WP_344718361.1">
    <property type="nucleotide sequence ID" value="NZ_BAAAYG010000003.1"/>
</dbReference>
<evidence type="ECO:0000259" key="9">
    <source>
        <dbReference type="PROSITE" id="PS50893"/>
    </source>
</evidence>
<feature type="transmembrane region" description="Helical" evidence="8">
    <location>
        <begin position="187"/>
        <end position="207"/>
    </location>
</feature>
<organism evidence="11 12">
    <name type="scientific">Nesterenkonia halobia</name>
    <dbReference type="NCBI Taxonomy" id="37922"/>
    <lineage>
        <taxon>Bacteria</taxon>
        <taxon>Bacillati</taxon>
        <taxon>Actinomycetota</taxon>
        <taxon>Actinomycetes</taxon>
        <taxon>Micrococcales</taxon>
        <taxon>Micrococcaceae</taxon>
        <taxon>Nesterenkonia</taxon>
    </lineage>
</organism>
<accession>A0ABP6RCV7</accession>
<dbReference type="InterPro" id="IPR003593">
    <property type="entry name" value="AAA+_ATPase"/>
</dbReference>
<dbReference type="Pfam" id="PF00005">
    <property type="entry name" value="ABC_tran"/>
    <property type="match status" value="1"/>
</dbReference>
<dbReference type="InterPro" id="IPR014216">
    <property type="entry name" value="ABC_transptr_CydD"/>
</dbReference>
<evidence type="ECO:0000256" key="5">
    <source>
        <dbReference type="ARBA" id="ARBA00022989"/>
    </source>
</evidence>
<dbReference type="NCBIfam" id="TIGR02857">
    <property type="entry name" value="CydD"/>
    <property type="match status" value="1"/>
</dbReference>
<keyword evidence="3" id="KW-0547">Nucleotide-binding</keyword>
<gene>
    <name evidence="11" type="ORF">GCM10020260_07670</name>
</gene>
<dbReference type="SMART" id="SM00382">
    <property type="entry name" value="AAA"/>
    <property type="match status" value="1"/>
</dbReference>
<dbReference type="InterPro" id="IPR039421">
    <property type="entry name" value="Type_1_exporter"/>
</dbReference>
<dbReference type="InterPro" id="IPR027417">
    <property type="entry name" value="P-loop_NTPase"/>
</dbReference>
<proteinExistence type="predicted"/>
<feature type="compositionally biased region" description="Acidic residues" evidence="7">
    <location>
        <begin position="353"/>
        <end position="367"/>
    </location>
</feature>
<dbReference type="SUPFAM" id="SSF52540">
    <property type="entry name" value="P-loop containing nucleoside triphosphate hydrolases"/>
    <property type="match status" value="1"/>
</dbReference>
<comment type="caution">
    <text evidence="11">The sequence shown here is derived from an EMBL/GenBank/DDBJ whole genome shotgun (WGS) entry which is preliminary data.</text>
</comment>
<dbReference type="Gene3D" id="1.20.1560.10">
    <property type="entry name" value="ABC transporter type 1, transmembrane domain"/>
    <property type="match status" value="1"/>
</dbReference>
<name>A0ABP6RCV7_9MICC</name>
<dbReference type="EMBL" id="BAAAYG010000003">
    <property type="protein sequence ID" value="GAA3281722.1"/>
    <property type="molecule type" value="Genomic_DNA"/>
</dbReference>
<evidence type="ECO:0008006" key="13">
    <source>
        <dbReference type="Google" id="ProtNLM"/>
    </source>
</evidence>
<comment type="subcellular location">
    <subcellularLocation>
        <location evidence="1">Cell membrane</location>
        <topology evidence="1">Multi-pass membrane protein</topology>
    </subcellularLocation>
</comment>
<keyword evidence="12" id="KW-1185">Reference proteome</keyword>
<evidence type="ECO:0000313" key="12">
    <source>
        <dbReference type="Proteomes" id="UP001501736"/>
    </source>
</evidence>
<dbReference type="Gene3D" id="3.40.50.300">
    <property type="entry name" value="P-loop containing nucleotide triphosphate hydrolases"/>
    <property type="match status" value="1"/>
</dbReference>
<evidence type="ECO:0000256" key="7">
    <source>
        <dbReference type="SAM" id="MobiDB-lite"/>
    </source>
</evidence>
<evidence type="ECO:0000259" key="10">
    <source>
        <dbReference type="PROSITE" id="PS50929"/>
    </source>
</evidence>
<evidence type="ECO:0000256" key="6">
    <source>
        <dbReference type="ARBA" id="ARBA00023136"/>
    </source>
</evidence>
<evidence type="ECO:0000256" key="4">
    <source>
        <dbReference type="ARBA" id="ARBA00022840"/>
    </source>
</evidence>
<dbReference type="InterPro" id="IPR011527">
    <property type="entry name" value="ABC1_TM_dom"/>
</dbReference>
<dbReference type="PROSITE" id="PS50893">
    <property type="entry name" value="ABC_TRANSPORTER_2"/>
    <property type="match status" value="1"/>
</dbReference>
<dbReference type="PANTHER" id="PTHR24221:SF590">
    <property type="entry name" value="COMPONENT LINKED WITH THE ASSEMBLY OF CYTOCHROME' TRANSPORT TRANSMEMBRANE ATP-BINDING PROTEIN ABC TRANSPORTER CYDD-RELATED"/>
    <property type="match status" value="1"/>
</dbReference>